<protein>
    <submittedName>
        <fullName evidence="1">Uncharacterized protein</fullName>
    </submittedName>
</protein>
<dbReference type="EMBL" id="BK059095">
    <property type="protein sequence ID" value="DAE29595.1"/>
    <property type="molecule type" value="Genomic_DNA"/>
</dbReference>
<proteinExistence type="predicted"/>
<organism evidence="1">
    <name type="scientific">virus sp. ctkyY8</name>
    <dbReference type="NCBI Taxonomy" id="2827995"/>
    <lineage>
        <taxon>Viruses</taxon>
    </lineage>
</organism>
<accession>A0A8S5REL3</accession>
<name>A0A8S5REL3_9VIRU</name>
<sequence length="60" mass="7230">MQNLSEHKHAILFANWLRENNYTFHHSPNETFTKFHNVRRKNTLEGVSKGFPDYCIILKR</sequence>
<dbReference type="Gene3D" id="3.40.1350.10">
    <property type="match status" value="1"/>
</dbReference>
<reference evidence="1" key="1">
    <citation type="journal article" date="2021" name="Proc. Natl. Acad. Sci. U.S.A.">
        <title>A Catalog of Tens of Thousands of Viruses from Human Metagenomes Reveals Hidden Associations with Chronic Diseases.</title>
        <authorList>
            <person name="Tisza M.J."/>
            <person name="Buck C.B."/>
        </authorList>
    </citation>
    <scope>NUCLEOTIDE SEQUENCE</scope>
    <source>
        <strain evidence="1">CtkyY8</strain>
    </source>
</reference>
<dbReference type="InterPro" id="IPR011856">
    <property type="entry name" value="tRNA_endonuc-like_dom_sf"/>
</dbReference>
<evidence type="ECO:0000313" key="1">
    <source>
        <dbReference type="EMBL" id="DAE29595.1"/>
    </source>
</evidence>
<dbReference type="GO" id="GO:0003676">
    <property type="term" value="F:nucleic acid binding"/>
    <property type="evidence" value="ECO:0007669"/>
    <property type="project" value="InterPro"/>
</dbReference>